<accession>A0A821QP96</accession>
<protein>
    <submittedName>
        <fullName evidence="1">Uncharacterized protein</fullName>
    </submittedName>
</protein>
<feature type="non-terminal residue" evidence="1">
    <location>
        <position position="115"/>
    </location>
</feature>
<name>A0A821QP96_9BILA</name>
<dbReference type="AlphaFoldDB" id="A0A821QP96"/>
<keyword evidence="2" id="KW-1185">Reference proteome</keyword>
<organism evidence="1 2">
    <name type="scientific">Rotaria socialis</name>
    <dbReference type="NCBI Taxonomy" id="392032"/>
    <lineage>
        <taxon>Eukaryota</taxon>
        <taxon>Metazoa</taxon>
        <taxon>Spiralia</taxon>
        <taxon>Gnathifera</taxon>
        <taxon>Rotifera</taxon>
        <taxon>Eurotatoria</taxon>
        <taxon>Bdelloidea</taxon>
        <taxon>Philodinida</taxon>
        <taxon>Philodinidae</taxon>
        <taxon>Rotaria</taxon>
    </lineage>
</organism>
<evidence type="ECO:0000313" key="2">
    <source>
        <dbReference type="Proteomes" id="UP000663873"/>
    </source>
</evidence>
<sequence length="115" mass="13115">QVYVLDELNFTKPIANILIDPVGISCDEQDRIAIHDVNTTTTDRLLIFMNKTNRIIPLDFVKYHDKLLSSRIERVLLVPKQPNLIVVVYAPQSSTTNLHEIIVVDISTKPTQILH</sequence>
<dbReference type="Proteomes" id="UP000663873">
    <property type="component" value="Unassembled WGS sequence"/>
</dbReference>
<dbReference type="EMBL" id="CAJOBP010055028">
    <property type="protein sequence ID" value="CAF4829381.1"/>
    <property type="molecule type" value="Genomic_DNA"/>
</dbReference>
<proteinExistence type="predicted"/>
<gene>
    <name evidence="1" type="ORF">UJA718_LOCUS42542</name>
</gene>
<reference evidence="1" key="1">
    <citation type="submission" date="2021-02" db="EMBL/GenBank/DDBJ databases">
        <authorList>
            <person name="Nowell W R."/>
        </authorList>
    </citation>
    <scope>NUCLEOTIDE SEQUENCE</scope>
</reference>
<comment type="caution">
    <text evidence="1">The sequence shown here is derived from an EMBL/GenBank/DDBJ whole genome shotgun (WGS) entry which is preliminary data.</text>
</comment>
<evidence type="ECO:0000313" key="1">
    <source>
        <dbReference type="EMBL" id="CAF4829381.1"/>
    </source>
</evidence>
<feature type="non-terminal residue" evidence="1">
    <location>
        <position position="1"/>
    </location>
</feature>